<protein>
    <submittedName>
        <fullName evidence="2">Glycosyltransferase</fullName>
    </submittedName>
</protein>
<dbReference type="InterPro" id="IPR001296">
    <property type="entry name" value="Glyco_trans_1"/>
</dbReference>
<reference evidence="2 3" key="1">
    <citation type="submission" date="2020-08" db="EMBL/GenBank/DDBJ databases">
        <title>Aquariorum lacteus gen. nov., sp. nov., a new member of the family Comamonadaceae, isolated from freshwater aquarium.</title>
        <authorList>
            <person name="Chun S.-J."/>
        </authorList>
    </citation>
    <scope>NUCLEOTIDE SEQUENCE [LARGE SCALE GENOMIC DNA]</scope>
    <source>
        <strain evidence="2 3">SJAQ100</strain>
    </source>
</reference>
<dbReference type="SUPFAM" id="SSF53756">
    <property type="entry name" value="UDP-Glycosyltransferase/glycogen phosphorylase"/>
    <property type="match status" value="1"/>
</dbReference>
<name>A0A839HFE3_9BURK</name>
<keyword evidence="2" id="KW-0808">Transferase</keyword>
<gene>
    <name evidence="2" type="ORF">H4F90_01560</name>
</gene>
<proteinExistence type="predicted"/>
<accession>A0A839HFE3</accession>
<dbReference type="AlphaFoldDB" id="A0A839HFE3"/>
<organism evidence="2 3">
    <name type="scientific">Aquariibacter albus</name>
    <dbReference type="NCBI Taxonomy" id="2759899"/>
    <lineage>
        <taxon>Bacteria</taxon>
        <taxon>Pseudomonadati</taxon>
        <taxon>Pseudomonadota</taxon>
        <taxon>Betaproteobacteria</taxon>
        <taxon>Burkholderiales</taxon>
        <taxon>Sphaerotilaceae</taxon>
        <taxon>Aquariibacter</taxon>
    </lineage>
</organism>
<dbReference type="GO" id="GO:0016757">
    <property type="term" value="F:glycosyltransferase activity"/>
    <property type="evidence" value="ECO:0007669"/>
    <property type="project" value="InterPro"/>
</dbReference>
<dbReference type="Pfam" id="PF00534">
    <property type="entry name" value="Glycos_transf_1"/>
    <property type="match status" value="1"/>
</dbReference>
<dbReference type="Proteomes" id="UP000586093">
    <property type="component" value="Unassembled WGS sequence"/>
</dbReference>
<evidence type="ECO:0000313" key="2">
    <source>
        <dbReference type="EMBL" id="MBB1160667.1"/>
    </source>
</evidence>
<sequence length="407" mass="44572">MLKLGLLGHGFVRWTGGQDLLRLITASLAATGEPMELHALLPEPRRRFHERGWAGALWRSSRQWLGHPLPAPASPAGEPMERIFSGHGIDVHVHRIEAGHAAIARASERLGLQALLPADSALKPVVRVPWVGYIYDFQHRHLPQYFTPDESASRDRRFRSTLSRASSVIVNARDVAADIERFCPGHAARVFPLPFGAAPAAHWFALDSGAMRSRYGIAGAYFIISSQFWKHKDHLTAFRAYAEVAKDHPGLTLVCTGSTEDHRDPAYFPGLLQSLASLGISERVQILGLIPKDDQIALLKDAVAVIQPTRFEGGPGGGAVYDAVALGVRSILSDIPVNLEIAEERVSYFPAGDAATLADRMRAALATPHVCPSAQHLVESGQKRRRLCGSTLLESIEFARRQQSRRA</sequence>
<comment type="caution">
    <text evidence="2">The sequence shown here is derived from an EMBL/GenBank/DDBJ whole genome shotgun (WGS) entry which is preliminary data.</text>
</comment>
<evidence type="ECO:0000259" key="1">
    <source>
        <dbReference type="Pfam" id="PF00534"/>
    </source>
</evidence>
<dbReference type="PANTHER" id="PTHR46401">
    <property type="entry name" value="GLYCOSYLTRANSFERASE WBBK-RELATED"/>
    <property type="match status" value="1"/>
</dbReference>
<dbReference type="RefSeq" id="WP_182660826.1">
    <property type="nucleotide sequence ID" value="NZ_JACIVI010000001.1"/>
</dbReference>
<dbReference type="EMBL" id="JACIVI010000001">
    <property type="protein sequence ID" value="MBB1160667.1"/>
    <property type="molecule type" value="Genomic_DNA"/>
</dbReference>
<keyword evidence="3" id="KW-1185">Reference proteome</keyword>
<evidence type="ECO:0000313" key="3">
    <source>
        <dbReference type="Proteomes" id="UP000586093"/>
    </source>
</evidence>
<dbReference type="Gene3D" id="3.40.50.2000">
    <property type="entry name" value="Glycogen Phosphorylase B"/>
    <property type="match status" value="1"/>
</dbReference>
<feature type="domain" description="Glycosyl transferase family 1" evidence="1">
    <location>
        <begin position="221"/>
        <end position="384"/>
    </location>
</feature>
<dbReference type="PANTHER" id="PTHR46401:SF8">
    <property type="entry name" value="BLL6006 PROTEIN"/>
    <property type="match status" value="1"/>
</dbReference>